<evidence type="ECO:0000256" key="1">
    <source>
        <dbReference type="SAM" id="MobiDB-lite"/>
    </source>
</evidence>
<dbReference type="AlphaFoldDB" id="A0A0F9EJ89"/>
<evidence type="ECO:0000313" key="2">
    <source>
        <dbReference type="EMBL" id="KKL44950.1"/>
    </source>
</evidence>
<protein>
    <submittedName>
        <fullName evidence="2">Uncharacterized protein</fullName>
    </submittedName>
</protein>
<feature type="non-terminal residue" evidence="2">
    <location>
        <position position="1"/>
    </location>
</feature>
<sequence>KSEKMSNSLLGELFRALGIKVENLEPSTVNEALLGVAGRGTFTADVVWRGYNKGTEESFSTSPNTKKGEQRVPRNGEGKFDERVNWADGTTTYLSAEINPFRFKLPTAVGA</sequence>
<gene>
    <name evidence="2" type="ORF">LCGC14_2360590</name>
</gene>
<proteinExistence type="predicted"/>
<organism evidence="2">
    <name type="scientific">marine sediment metagenome</name>
    <dbReference type="NCBI Taxonomy" id="412755"/>
    <lineage>
        <taxon>unclassified sequences</taxon>
        <taxon>metagenomes</taxon>
        <taxon>ecological metagenomes</taxon>
    </lineage>
</organism>
<feature type="region of interest" description="Disordered" evidence="1">
    <location>
        <begin position="54"/>
        <end position="83"/>
    </location>
</feature>
<comment type="caution">
    <text evidence="2">The sequence shown here is derived from an EMBL/GenBank/DDBJ whole genome shotgun (WGS) entry which is preliminary data.</text>
</comment>
<accession>A0A0F9EJ89</accession>
<dbReference type="EMBL" id="LAZR01034566">
    <property type="protein sequence ID" value="KKL44950.1"/>
    <property type="molecule type" value="Genomic_DNA"/>
</dbReference>
<feature type="compositionally biased region" description="Basic and acidic residues" evidence="1">
    <location>
        <begin position="66"/>
        <end position="83"/>
    </location>
</feature>
<name>A0A0F9EJ89_9ZZZZ</name>
<reference evidence="2" key="1">
    <citation type="journal article" date="2015" name="Nature">
        <title>Complex archaea that bridge the gap between prokaryotes and eukaryotes.</title>
        <authorList>
            <person name="Spang A."/>
            <person name="Saw J.H."/>
            <person name="Jorgensen S.L."/>
            <person name="Zaremba-Niedzwiedzka K."/>
            <person name="Martijn J."/>
            <person name="Lind A.E."/>
            <person name="van Eijk R."/>
            <person name="Schleper C."/>
            <person name="Guy L."/>
            <person name="Ettema T.J."/>
        </authorList>
    </citation>
    <scope>NUCLEOTIDE SEQUENCE</scope>
</reference>